<protein>
    <recommendedName>
        <fullName evidence="5">Tetratricopeptide repeat protein</fullName>
    </recommendedName>
</protein>
<dbReference type="PROSITE" id="PS51257">
    <property type="entry name" value="PROKAR_LIPOPROTEIN"/>
    <property type="match status" value="1"/>
</dbReference>
<evidence type="ECO:0000313" key="3">
    <source>
        <dbReference type="EMBL" id="PTD96289.1"/>
    </source>
</evidence>
<feature type="region of interest" description="Disordered" evidence="1">
    <location>
        <begin position="157"/>
        <end position="200"/>
    </location>
</feature>
<keyword evidence="4" id="KW-1185">Reference proteome</keyword>
<evidence type="ECO:0000313" key="4">
    <source>
        <dbReference type="Proteomes" id="UP000241193"/>
    </source>
</evidence>
<dbReference type="Proteomes" id="UP000241193">
    <property type="component" value="Unassembled WGS sequence"/>
</dbReference>
<evidence type="ECO:0000256" key="2">
    <source>
        <dbReference type="SAM" id="SignalP"/>
    </source>
</evidence>
<dbReference type="AlphaFoldDB" id="A0A2T4IET7"/>
<evidence type="ECO:0000256" key="1">
    <source>
        <dbReference type="SAM" id="MobiDB-lite"/>
    </source>
</evidence>
<reference evidence="3 4" key="1">
    <citation type="submission" date="2018-03" db="EMBL/GenBank/DDBJ databases">
        <authorList>
            <person name="Keele B.F."/>
        </authorList>
    </citation>
    <scope>NUCLEOTIDE SEQUENCE [LARGE SCALE GENOMIC DNA]</scope>
    <source>
        <strain evidence="3 4">D20</strain>
    </source>
</reference>
<evidence type="ECO:0008006" key="5">
    <source>
        <dbReference type="Google" id="ProtNLM"/>
    </source>
</evidence>
<reference evidence="3 4" key="2">
    <citation type="submission" date="2018-04" db="EMBL/GenBank/DDBJ databases">
        <title>Thauera lacus sp. nov., isolated from an saline lake in Inner Mongolia, China.</title>
        <authorList>
            <person name="Liang Q.-Y."/>
        </authorList>
    </citation>
    <scope>NUCLEOTIDE SEQUENCE [LARGE SCALE GENOMIC DNA]</scope>
    <source>
        <strain evidence="3 4">D20</strain>
    </source>
</reference>
<dbReference type="Gene3D" id="1.25.40.10">
    <property type="entry name" value="Tetratricopeptide repeat domain"/>
    <property type="match status" value="1"/>
</dbReference>
<feature type="chain" id="PRO_5015495276" description="Tetratricopeptide repeat protein" evidence="2">
    <location>
        <begin position="24"/>
        <end position="200"/>
    </location>
</feature>
<dbReference type="EMBL" id="PZKC01000007">
    <property type="protein sequence ID" value="PTD96289.1"/>
    <property type="molecule type" value="Genomic_DNA"/>
</dbReference>
<dbReference type="OrthoDB" id="6005230at2"/>
<organism evidence="3 4">
    <name type="scientific">Pseudothauera lacus</name>
    <dbReference type="NCBI Taxonomy" id="2136175"/>
    <lineage>
        <taxon>Bacteria</taxon>
        <taxon>Pseudomonadati</taxon>
        <taxon>Pseudomonadota</taxon>
        <taxon>Betaproteobacteria</taxon>
        <taxon>Rhodocyclales</taxon>
        <taxon>Zoogloeaceae</taxon>
        <taxon>Pseudothauera</taxon>
    </lineage>
</organism>
<comment type="caution">
    <text evidence="3">The sequence shown here is derived from an EMBL/GenBank/DDBJ whole genome shotgun (WGS) entry which is preliminary data.</text>
</comment>
<dbReference type="SUPFAM" id="SSF48452">
    <property type="entry name" value="TPR-like"/>
    <property type="match status" value="1"/>
</dbReference>
<name>A0A2T4IET7_9RHOO</name>
<keyword evidence="2" id="KW-0732">Signal</keyword>
<sequence>MPLRLVSLLSCALLIALTGCATTAPVESPEQVRARHLGEAVAQVEALQAAGKKVEAVAVMARFVELYPDSGDGWLQISRMNFDAGEYGAAIVAAEKVLGLKGDHRVARSVQAVSGLRIAAEALSALRDDEEMTGSARADAVNLARVLRETLGESVLVRPRTQAAPRPAARPPQQPAARAPAAAPARAQPEVDGDPFSVLR</sequence>
<proteinExistence type="predicted"/>
<accession>A0A2T4IET7</accession>
<gene>
    <name evidence="3" type="ORF">C8261_10240</name>
</gene>
<feature type="signal peptide" evidence="2">
    <location>
        <begin position="1"/>
        <end position="23"/>
    </location>
</feature>
<dbReference type="InterPro" id="IPR011990">
    <property type="entry name" value="TPR-like_helical_dom_sf"/>
</dbReference>
<feature type="compositionally biased region" description="Low complexity" evidence="1">
    <location>
        <begin position="175"/>
        <end position="188"/>
    </location>
</feature>
<dbReference type="RefSeq" id="WP_107493609.1">
    <property type="nucleotide sequence ID" value="NZ_PZKC01000007.1"/>
</dbReference>
<feature type="compositionally biased region" description="Low complexity" evidence="1">
    <location>
        <begin position="158"/>
        <end position="167"/>
    </location>
</feature>